<gene>
    <name evidence="1" type="ORF">EX30DRAFT_189371</name>
</gene>
<organism evidence="1 2">
    <name type="scientific">Ascodesmis nigricans</name>
    <dbReference type="NCBI Taxonomy" id="341454"/>
    <lineage>
        <taxon>Eukaryota</taxon>
        <taxon>Fungi</taxon>
        <taxon>Dikarya</taxon>
        <taxon>Ascomycota</taxon>
        <taxon>Pezizomycotina</taxon>
        <taxon>Pezizomycetes</taxon>
        <taxon>Pezizales</taxon>
        <taxon>Ascodesmidaceae</taxon>
        <taxon>Ascodesmis</taxon>
    </lineage>
</organism>
<protein>
    <submittedName>
        <fullName evidence="1">Uncharacterized protein</fullName>
    </submittedName>
</protein>
<dbReference type="AlphaFoldDB" id="A0A4S2N0K1"/>
<dbReference type="EMBL" id="ML220115">
    <property type="protein sequence ID" value="TGZ82537.1"/>
    <property type="molecule type" value="Genomic_DNA"/>
</dbReference>
<keyword evidence="2" id="KW-1185">Reference proteome</keyword>
<name>A0A4S2N0K1_9PEZI</name>
<evidence type="ECO:0000313" key="2">
    <source>
        <dbReference type="Proteomes" id="UP000298138"/>
    </source>
</evidence>
<evidence type="ECO:0000313" key="1">
    <source>
        <dbReference type="EMBL" id="TGZ82537.1"/>
    </source>
</evidence>
<dbReference type="InParanoid" id="A0A4S2N0K1"/>
<accession>A0A4S2N0K1</accession>
<sequence>MWLPEGSVVTEKLCTLVINGGYSRITESGEPVGMALLLRTSTRLYEAEYEASSYCVFVLSWFLVYLAEHYILGATGVLIPFQCDFSFLLS</sequence>
<reference evidence="1 2" key="1">
    <citation type="submission" date="2019-04" db="EMBL/GenBank/DDBJ databases">
        <title>Comparative genomics and transcriptomics to analyze fruiting body development in filamentous ascomycetes.</title>
        <authorList>
            <consortium name="DOE Joint Genome Institute"/>
            <person name="Lutkenhaus R."/>
            <person name="Traeger S."/>
            <person name="Breuer J."/>
            <person name="Kuo A."/>
            <person name="Lipzen A."/>
            <person name="Pangilinan J."/>
            <person name="Dilworth D."/>
            <person name="Sandor L."/>
            <person name="Poggeler S."/>
            <person name="Barry K."/>
            <person name="Grigoriev I.V."/>
            <person name="Nowrousian M."/>
        </authorList>
    </citation>
    <scope>NUCLEOTIDE SEQUENCE [LARGE SCALE GENOMIC DNA]</scope>
    <source>
        <strain evidence="1 2">CBS 389.68</strain>
    </source>
</reference>
<proteinExistence type="predicted"/>
<dbReference type="Proteomes" id="UP000298138">
    <property type="component" value="Unassembled WGS sequence"/>
</dbReference>